<evidence type="ECO:0000256" key="2">
    <source>
        <dbReference type="ARBA" id="ARBA00022692"/>
    </source>
</evidence>
<sequence length="620" mass="69258">MFCNGYSTCGFNRKFYLAAFFILLRNITTIGYQVNTHQIVKRMELELCLDQFDIHRDTIIRTEESLSIGGKYIQGLNIETLEQCQHLCCETDGCDVFIFEGKNGGYCYLFECGPPENFRCKFTRHANYTSAVLTPIRHITTPTTTKPPPPPSVVASPPLHSQPHPQSSLSQHELELTNLKQKPDNIPSNENRSAKSTSTVPPAGASVIQSVTTPKNIQSSSSACRRFQFQCHSGECIAVYNACDGIPQCEDGSDEGPECPAGSPVVGKPSTGEKPEEIPNITLEQNTRTLTGNAMSSAVKQVDPQTVPRLYPQSPNINNREDPMSAPSAWSNRKLQEPQDTEHNSRIFNHKGGLQIATNNVGQPYQNPIPNLYNSIQRDMYMQPDYQLPYRSPIIQPQDHMIPPQNINWQQPQLSQPLLTVGGPYISAVNGQPVPQVKAPVVQQTPPVNTPLPSGEQKDQTQQNTQANSAGTHSSGSKDKDKEVEHNIENSNESEEYEEYEEKSTEPPKKKQHRHRKPTEKEHKQKNRQNKTKTEKPIDTPLHEQLKMIRDDMEMEFIDHDGKSERPGGAVLSLTLGIIVTAALAVLVGCRMRTVSRRSRRSGKAPYAHDADFLVNGMYL</sequence>
<dbReference type="InterPro" id="IPR023415">
    <property type="entry name" value="LDLR_class-A_CS"/>
</dbReference>
<keyword evidence="2 10" id="KW-0812">Transmembrane</keyword>
<evidence type="ECO:0000256" key="6">
    <source>
        <dbReference type="ARBA" id="ARBA00023157"/>
    </source>
</evidence>
<dbReference type="Gene3D" id="3.50.4.10">
    <property type="entry name" value="Hepatocyte Growth Factor"/>
    <property type="match status" value="1"/>
</dbReference>
<feature type="region of interest" description="Disordered" evidence="9">
    <location>
        <begin position="138"/>
        <end position="206"/>
    </location>
</feature>
<feature type="compositionally biased region" description="Basic and acidic residues" evidence="9">
    <location>
        <begin position="476"/>
        <end position="488"/>
    </location>
</feature>
<evidence type="ECO:0000256" key="10">
    <source>
        <dbReference type="SAM" id="Phobius"/>
    </source>
</evidence>
<dbReference type="FunCoup" id="A0A7R8UDM6">
    <property type="interactions" value="11"/>
</dbReference>
<evidence type="ECO:0000313" key="12">
    <source>
        <dbReference type="EMBL" id="CAD7078842.1"/>
    </source>
</evidence>
<feature type="compositionally biased region" description="Basic and acidic residues" evidence="9">
    <location>
        <begin position="532"/>
        <end position="541"/>
    </location>
</feature>
<comment type="subcellular location">
    <subcellularLocation>
        <location evidence="1">Membrane</location>
        <topology evidence="1">Single-pass type I membrane protein</topology>
    </subcellularLocation>
</comment>
<keyword evidence="7" id="KW-0325">Glycoprotein</keyword>
<feature type="compositionally biased region" description="Polar residues" evidence="9">
    <location>
        <begin position="186"/>
        <end position="200"/>
    </location>
</feature>
<dbReference type="CDD" id="cd00112">
    <property type="entry name" value="LDLa"/>
    <property type="match status" value="1"/>
</dbReference>
<reference evidence="12 13" key="1">
    <citation type="submission" date="2020-11" db="EMBL/GenBank/DDBJ databases">
        <authorList>
            <person name="Wallbank WR R."/>
            <person name="Pardo Diaz C."/>
            <person name="Kozak K."/>
            <person name="Martin S."/>
            <person name="Jiggins C."/>
            <person name="Moest M."/>
            <person name="Warren A I."/>
            <person name="Generalovic N T."/>
            <person name="Byers J.R.P. K."/>
            <person name="Montejo-Kovacevich G."/>
            <person name="Yen C E."/>
        </authorList>
    </citation>
    <scope>NUCLEOTIDE SEQUENCE [LARGE SCALE GENOMIC DNA]</scope>
</reference>
<evidence type="ECO:0000256" key="5">
    <source>
        <dbReference type="ARBA" id="ARBA00023136"/>
    </source>
</evidence>
<name>A0A7R8UDM6_HERIL</name>
<feature type="disulfide bond" evidence="8">
    <location>
        <begin position="231"/>
        <end position="249"/>
    </location>
</feature>
<evidence type="ECO:0000256" key="3">
    <source>
        <dbReference type="ARBA" id="ARBA00022729"/>
    </source>
</evidence>
<feature type="region of interest" description="Disordered" evidence="9">
    <location>
        <begin position="253"/>
        <end position="277"/>
    </location>
</feature>
<dbReference type="PROSITE" id="PS01209">
    <property type="entry name" value="LDLRA_1"/>
    <property type="match status" value="1"/>
</dbReference>
<evidence type="ECO:0000256" key="1">
    <source>
        <dbReference type="ARBA" id="ARBA00004479"/>
    </source>
</evidence>
<dbReference type="InterPro" id="IPR002172">
    <property type="entry name" value="LDrepeatLR_classA_rpt"/>
</dbReference>
<dbReference type="PROSITE" id="PS50986">
    <property type="entry name" value="MANSC"/>
    <property type="match status" value="1"/>
</dbReference>
<feature type="disulfide bond" evidence="8">
    <location>
        <begin position="224"/>
        <end position="236"/>
    </location>
</feature>
<dbReference type="PANTHER" id="PTHR46876">
    <property type="entry name" value="LOW-DENSITY LIPOPROTEIN RECEPTOR-RELATED PROTEIN 11"/>
    <property type="match status" value="1"/>
</dbReference>
<dbReference type="InterPro" id="IPR011106">
    <property type="entry name" value="MANSC_N"/>
</dbReference>
<dbReference type="SMART" id="SM00192">
    <property type="entry name" value="LDLa"/>
    <property type="match status" value="1"/>
</dbReference>
<keyword evidence="4 10" id="KW-1133">Transmembrane helix</keyword>
<protein>
    <recommendedName>
        <fullName evidence="11">MANSC domain-containing protein</fullName>
    </recommendedName>
</protein>
<dbReference type="OrthoDB" id="10037294at2759"/>
<comment type="caution">
    <text evidence="8">Lacks conserved residue(s) required for the propagation of feature annotation.</text>
</comment>
<dbReference type="InParanoid" id="A0A7R8UDM6"/>
<keyword evidence="3" id="KW-0732">Signal</keyword>
<feature type="domain" description="MANSC" evidence="11">
    <location>
        <begin position="54"/>
        <end position="131"/>
    </location>
</feature>
<dbReference type="Pfam" id="PF00057">
    <property type="entry name" value="Ldl_recept_a"/>
    <property type="match status" value="1"/>
</dbReference>
<dbReference type="EMBL" id="LR899009">
    <property type="protein sequence ID" value="CAD7078842.1"/>
    <property type="molecule type" value="Genomic_DNA"/>
</dbReference>
<feature type="region of interest" description="Disordered" evidence="9">
    <location>
        <begin position="307"/>
        <end position="332"/>
    </location>
</feature>
<feature type="compositionally biased region" description="Polar residues" evidence="9">
    <location>
        <begin position="460"/>
        <end position="475"/>
    </location>
</feature>
<dbReference type="InterPro" id="IPR013980">
    <property type="entry name" value="MANSC_dom"/>
</dbReference>
<accession>A0A7R8UDM6</accession>
<dbReference type="InterPro" id="IPR036055">
    <property type="entry name" value="LDL_receptor-like_sf"/>
</dbReference>
<dbReference type="SUPFAM" id="SSF57424">
    <property type="entry name" value="LDL receptor-like module"/>
    <property type="match status" value="1"/>
</dbReference>
<dbReference type="Proteomes" id="UP000594454">
    <property type="component" value="Chromosome 1"/>
</dbReference>
<feature type="transmembrane region" description="Helical" evidence="10">
    <location>
        <begin position="570"/>
        <end position="590"/>
    </location>
</feature>
<feature type="region of interest" description="Disordered" evidence="9">
    <location>
        <begin position="443"/>
        <end position="541"/>
    </location>
</feature>
<dbReference type="Pfam" id="PF07502">
    <property type="entry name" value="MANEC"/>
    <property type="match status" value="1"/>
</dbReference>
<feature type="compositionally biased region" description="Low complexity" evidence="9">
    <location>
        <begin position="153"/>
        <end position="171"/>
    </location>
</feature>
<evidence type="ECO:0000256" key="8">
    <source>
        <dbReference type="PROSITE-ProRule" id="PRU00124"/>
    </source>
</evidence>
<dbReference type="SMART" id="SM00765">
    <property type="entry name" value="MANEC"/>
    <property type="match status" value="1"/>
</dbReference>
<keyword evidence="6 8" id="KW-1015">Disulfide bond</keyword>
<dbReference type="PANTHER" id="PTHR46876:SF1">
    <property type="entry name" value="LOW-DENSITY LIPOPROTEIN RECEPTOR-RELATED PROTEIN 11"/>
    <property type="match status" value="1"/>
</dbReference>
<dbReference type="OMA" id="WANRKMI"/>
<organism evidence="12 13">
    <name type="scientific">Hermetia illucens</name>
    <name type="common">Black soldier fly</name>
    <dbReference type="NCBI Taxonomy" id="343691"/>
    <lineage>
        <taxon>Eukaryota</taxon>
        <taxon>Metazoa</taxon>
        <taxon>Ecdysozoa</taxon>
        <taxon>Arthropoda</taxon>
        <taxon>Hexapoda</taxon>
        <taxon>Insecta</taxon>
        <taxon>Pterygota</taxon>
        <taxon>Neoptera</taxon>
        <taxon>Endopterygota</taxon>
        <taxon>Diptera</taxon>
        <taxon>Brachycera</taxon>
        <taxon>Stratiomyomorpha</taxon>
        <taxon>Stratiomyidae</taxon>
        <taxon>Hermetiinae</taxon>
        <taxon>Hermetia</taxon>
    </lineage>
</organism>
<dbReference type="AlphaFoldDB" id="A0A7R8UDM6"/>
<feature type="compositionally biased region" description="Acidic residues" evidence="9">
    <location>
        <begin position="492"/>
        <end position="501"/>
    </location>
</feature>
<proteinExistence type="predicted"/>
<keyword evidence="13" id="KW-1185">Reference proteome</keyword>
<feature type="compositionally biased region" description="Basic residues" evidence="9">
    <location>
        <begin position="510"/>
        <end position="531"/>
    </location>
</feature>
<dbReference type="PROSITE" id="PS50068">
    <property type="entry name" value="LDLRA_2"/>
    <property type="match status" value="1"/>
</dbReference>
<evidence type="ECO:0000256" key="7">
    <source>
        <dbReference type="ARBA" id="ARBA00023180"/>
    </source>
</evidence>
<evidence type="ECO:0000256" key="9">
    <source>
        <dbReference type="SAM" id="MobiDB-lite"/>
    </source>
</evidence>
<dbReference type="GO" id="GO:0016020">
    <property type="term" value="C:membrane"/>
    <property type="evidence" value="ECO:0007669"/>
    <property type="project" value="UniProtKB-SubCell"/>
</dbReference>
<evidence type="ECO:0000313" key="13">
    <source>
        <dbReference type="Proteomes" id="UP000594454"/>
    </source>
</evidence>
<feature type="compositionally biased region" description="Low complexity" evidence="9">
    <location>
        <begin position="443"/>
        <end position="453"/>
    </location>
</feature>
<evidence type="ECO:0000256" key="4">
    <source>
        <dbReference type="ARBA" id="ARBA00022989"/>
    </source>
</evidence>
<keyword evidence="5 10" id="KW-0472">Membrane</keyword>
<dbReference type="Gene3D" id="4.10.400.10">
    <property type="entry name" value="Low-density Lipoprotein Receptor"/>
    <property type="match status" value="1"/>
</dbReference>
<evidence type="ECO:0000259" key="11">
    <source>
        <dbReference type="PROSITE" id="PS50986"/>
    </source>
</evidence>
<gene>
    <name evidence="12" type="ORF">HERILL_LOCUS2090</name>
</gene>